<dbReference type="EMBL" id="CP159342">
    <property type="protein sequence ID" value="XCH72802.1"/>
    <property type="molecule type" value="Genomic_DNA"/>
</dbReference>
<evidence type="ECO:0000313" key="4">
    <source>
        <dbReference type="EMBL" id="XCH72802.1"/>
    </source>
</evidence>
<keyword evidence="2" id="KW-1133">Transmembrane helix</keyword>
<evidence type="ECO:0000256" key="1">
    <source>
        <dbReference type="SAM" id="MobiDB-lite"/>
    </source>
</evidence>
<dbReference type="RefSeq" id="WP_350931674.1">
    <property type="nucleotide sequence ID" value="NZ_CP157762.1"/>
</dbReference>
<organism evidence="4">
    <name type="scientific">Micromonospora sp. CCTCC AA 2012012</name>
    <dbReference type="NCBI Taxonomy" id="3111921"/>
    <lineage>
        <taxon>Bacteria</taxon>
        <taxon>Bacillati</taxon>
        <taxon>Actinomycetota</taxon>
        <taxon>Actinomycetes</taxon>
        <taxon>Micromonosporales</taxon>
        <taxon>Micromonosporaceae</taxon>
        <taxon>Micromonospora</taxon>
    </lineage>
</organism>
<keyword evidence="2" id="KW-0812">Transmembrane</keyword>
<sequence length="194" mass="18805">MGVLLPVVENINERYVGRVPPTGPTVADRAVAPVRAPAPPAGAVRGVAAPVGPAVGVAPTGPAVARGVAAPAGPAVVAAPAGPAVVAAPPSPPAPAFARGVAAPSGAPGRATAAEAPVRHGGPAPVTSSTRSGPVDGATALIQPPDVTAAIFVDGSGRRGRLLRRTVWTLVALALLLVVAFWIVQGLDAFGPTS</sequence>
<keyword evidence="2" id="KW-0472">Membrane</keyword>
<reference evidence="3" key="1">
    <citation type="submission" date="2024-01" db="EMBL/GenBank/DDBJ databases">
        <title>The genome sequence of Micromonospora mangrovi CCTCC AA 2012012.</title>
        <authorList>
            <person name="Gao J."/>
        </authorList>
    </citation>
    <scope>NUCLEOTIDE SEQUENCE</scope>
    <source>
        <strain evidence="3">CCTCC AA 2012012</strain>
    </source>
</reference>
<feature type="transmembrane region" description="Helical" evidence="2">
    <location>
        <begin position="166"/>
        <end position="184"/>
    </location>
</feature>
<dbReference type="AlphaFoldDB" id="A0AAU8H8D8"/>
<evidence type="ECO:0000313" key="3">
    <source>
        <dbReference type="EMBL" id="XBP92105.1"/>
    </source>
</evidence>
<name>A0AAU8H8D8_9ACTN</name>
<evidence type="ECO:0008006" key="5">
    <source>
        <dbReference type="Google" id="ProtNLM"/>
    </source>
</evidence>
<dbReference type="EMBL" id="CP157762">
    <property type="protein sequence ID" value="XBP92105.1"/>
    <property type="molecule type" value="Genomic_DNA"/>
</dbReference>
<feature type="region of interest" description="Disordered" evidence="1">
    <location>
        <begin position="99"/>
        <end position="139"/>
    </location>
</feature>
<accession>A0AAU8H8D8</accession>
<evidence type="ECO:0000256" key="2">
    <source>
        <dbReference type="SAM" id="Phobius"/>
    </source>
</evidence>
<proteinExistence type="predicted"/>
<gene>
    <name evidence="4" type="ORF">ABUL08_21105</name>
    <name evidence="3" type="ORF">VK199_21030</name>
</gene>
<reference evidence="4" key="2">
    <citation type="submission" date="2024-06" db="EMBL/GenBank/DDBJ databases">
        <title>Micromonospora mangrovi CCTCC AA 2012012 genome sequences.</title>
        <authorList>
            <person name="Gao J."/>
        </authorList>
    </citation>
    <scope>NUCLEOTIDE SEQUENCE</scope>
    <source>
        <strain evidence="4">CCTCC AA 2012012</strain>
    </source>
</reference>
<protein>
    <recommendedName>
        <fullName evidence="5">Serine/threonine protein kinase</fullName>
    </recommendedName>
</protein>